<name>A0A3E0HED3_9PSEU</name>
<dbReference type="Gene3D" id="1.10.357.10">
    <property type="entry name" value="Tetracycline Repressor, domain 2"/>
    <property type="match status" value="1"/>
</dbReference>
<gene>
    <name evidence="6" type="ORF">BCF44_109100</name>
</gene>
<keyword evidence="2 4" id="KW-0238">DNA-binding</keyword>
<dbReference type="InterPro" id="IPR001647">
    <property type="entry name" value="HTH_TetR"/>
</dbReference>
<dbReference type="InterPro" id="IPR054126">
    <property type="entry name" value="CprB_TetR_C"/>
</dbReference>
<dbReference type="SUPFAM" id="SSF48498">
    <property type="entry name" value="Tetracyclin repressor-like, C-terminal domain"/>
    <property type="match status" value="1"/>
</dbReference>
<dbReference type="InterPro" id="IPR009057">
    <property type="entry name" value="Homeodomain-like_sf"/>
</dbReference>
<protein>
    <submittedName>
        <fullName evidence="6">AcrR family transcriptional regulator</fullName>
    </submittedName>
</protein>
<evidence type="ECO:0000313" key="7">
    <source>
        <dbReference type="Proteomes" id="UP000256269"/>
    </source>
</evidence>
<dbReference type="InterPro" id="IPR050109">
    <property type="entry name" value="HTH-type_TetR-like_transc_reg"/>
</dbReference>
<dbReference type="EMBL" id="QUNO01000009">
    <property type="protein sequence ID" value="REH43557.1"/>
    <property type="molecule type" value="Genomic_DNA"/>
</dbReference>
<dbReference type="PANTHER" id="PTHR30055:SF234">
    <property type="entry name" value="HTH-TYPE TRANSCRIPTIONAL REGULATOR BETI"/>
    <property type="match status" value="1"/>
</dbReference>
<keyword evidence="3" id="KW-0804">Transcription</keyword>
<reference evidence="6 7" key="1">
    <citation type="submission" date="2018-08" db="EMBL/GenBank/DDBJ databases">
        <title>Genomic Encyclopedia of Archaeal and Bacterial Type Strains, Phase II (KMG-II): from individual species to whole genera.</title>
        <authorList>
            <person name="Goeker M."/>
        </authorList>
    </citation>
    <scope>NUCLEOTIDE SEQUENCE [LARGE SCALE GENOMIC DNA]</scope>
    <source>
        <strain evidence="6 7">DSM 45791</strain>
    </source>
</reference>
<dbReference type="GO" id="GO:0000976">
    <property type="term" value="F:transcription cis-regulatory region binding"/>
    <property type="evidence" value="ECO:0007669"/>
    <property type="project" value="TreeGrafter"/>
</dbReference>
<dbReference type="Proteomes" id="UP000256269">
    <property type="component" value="Unassembled WGS sequence"/>
</dbReference>
<organism evidence="6 7">
    <name type="scientific">Kutzneria buriramensis</name>
    <dbReference type="NCBI Taxonomy" id="1045776"/>
    <lineage>
        <taxon>Bacteria</taxon>
        <taxon>Bacillati</taxon>
        <taxon>Actinomycetota</taxon>
        <taxon>Actinomycetes</taxon>
        <taxon>Pseudonocardiales</taxon>
        <taxon>Pseudonocardiaceae</taxon>
        <taxon>Kutzneria</taxon>
    </lineage>
</organism>
<dbReference type="PRINTS" id="PR00455">
    <property type="entry name" value="HTHTETR"/>
</dbReference>
<dbReference type="InterPro" id="IPR036271">
    <property type="entry name" value="Tet_transcr_reg_TetR-rel_C_sf"/>
</dbReference>
<evidence type="ECO:0000256" key="3">
    <source>
        <dbReference type="ARBA" id="ARBA00023163"/>
    </source>
</evidence>
<evidence type="ECO:0000256" key="2">
    <source>
        <dbReference type="ARBA" id="ARBA00023125"/>
    </source>
</evidence>
<dbReference type="RefSeq" id="WP_170217747.1">
    <property type="nucleotide sequence ID" value="NZ_CP144375.1"/>
</dbReference>
<accession>A0A3E0HED3</accession>
<feature type="DNA-binding region" description="H-T-H motif" evidence="4">
    <location>
        <begin position="31"/>
        <end position="50"/>
    </location>
</feature>
<proteinExistence type="predicted"/>
<dbReference type="PROSITE" id="PS50977">
    <property type="entry name" value="HTH_TETR_2"/>
    <property type="match status" value="1"/>
</dbReference>
<evidence type="ECO:0000256" key="1">
    <source>
        <dbReference type="ARBA" id="ARBA00023015"/>
    </source>
</evidence>
<dbReference type="InterPro" id="IPR047923">
    <property type="entry name" value="ArpA-like"/>
</dbReference>
<evidence type="ECO:0000256" key="4">
    <source>
        <dbReference type="PROSITE-ProRule" id="PRU00335"/>
    </source>
</evidence>
<keyword evidence="7" id="KW-1185">Reference proteome</keyword>
<dbReference type="Pfam" id="PF00440">
    <property type="entry name" value="TetR_N"/>
    <property type="match status" value="1"/>
</dbReference>
<feature type="domain" description="HTH tetR-type" evidence="5">
    <location>
        <begin position="8"/>
        <end position="68"/>
    </location>
</feature>
<evidence type="ECO:0000313" key="6">
    <source>
        <dbReference type="EMBL" id="REH43557.1"/>
    </source>
</evidence>
<dbReference type="PROSITE" id="PS01081">
    <property type="entry name" value="HTH_TETR_1"/>
    <property type="match status" value="1"/>
</dbReference>
<sequence length="212" mass="23535">MPKQVRAEVTRASILRGAAEVFDRYGYAATTLSDVIAQSGVTKGALYFHFSSKEDLAKAVVEEQHMLSVQPSRDWLQHEGQGLESIIRLSIGLATQLLDDVVVRAGIRLTLEQGTFGVLQADPYREWVGVIEQLMDRAVEEGDVRTNIDTAALARFVVGAFTGVQLLSEVFTGRDDLLRRVQDMWEILLPSLVTPRKLPHFRRIASLAESNG</sequence>
<evidence type="ECO:0000259" key="5">
    <source>
        <dbReference type="PROSITE" id="PS50977"/>
    </source>
</evidence>
<dbReference type="PANTHER" id="PTHR30055">
    <property type="entry name" value="HTH-TYPE TRANSCRIPTIONAL REGULATOR RUTR"/>
    <property type="match status" value="1"/>
</dbReference>
<dbReference type="NCBIfam" id="NF041196">
    <property type="entry name" value="ScbR_bind_reg"/>
    <property type="match status" value="1"/>
</dbReference>
<dbReference type="AlphaFoldDB" id="A0A3E0HED3"/>
<comment type="caution">
    <text evidence="6">The sequence shown here is derived from an EMBL/GenBank/DDBJ whole genome shotgun (WGS) entry which is preliminary data.</text>
</comment>
<dbReference type="Pfam" id="PF21935">
    <property type="entry name" value="TetR_C_45"/>
    <property type="match status" value="1"/>
</dbReference>
<dbReference type="GO" id="GO:0003700">
    <property type="term" value="F:DNA-binding transcription factor activity"/>
    <property type="evidence" value="ECO:0007669"/>
    <property type="project" value="TreeGrafter"/>
</dbReference>
<dbReference type="SUPFAM" id="SSF46689">
    <property type="entry name" value="Homeodomain-like"/>
    <property type="match status" value="1"/>
</dbReference>
<keyword evidence="1" id="KW-0805">Transcription regulation</keyword>
<dbReference type="InterPro" id="IPR023772">
    <property type="entry name" value="DNA-bd_HTH_TetR-type_CS"/>
</dbReference>